<dbReference type="EMBL" id="LR796188">
    <property type="protein sequence ID" value="CAB4125606.1"/>
    <property type="molecule type" value="Genomic_DNA"/>
</dbReference>
<accession>A0A6J5KX12</accession>
<name>A0A6J5KX12_9CAUD</name>
<sequence>MSTKTTVIVKLAVDGCHNFPKAAELFPEVDFLADRHRHMFHFTVACAVRHDDRDKEFIMLKRDIITYINTYYFDTQTRTCEFGPRSCEMLAKEILEEFDAEWVEVWEDMENGAKVEKV</sequence>
<reference evidence="1" key="1">
    <citation type="submission" date="2020-04" db="EMBL/GenBank/DDBJ databases">
        <authorList>
            <person name="Chiriac C."/>
            <person name="Salcher M."/>
            <person name="Ghai R."/>
            <person name="Kavagutti S V."/>
        </authorList>
    </citation>
    <scope>NUCLEOTIDE SEQUENCE</scope>
</reference>
<proteinExistence type="predicted"/>
<evidence type="ECO:0000313" key="1">
    <source>
        <dbReference type="EMBL" id="CAB4125606.1"/>
    </source>
</evidence>
<organism evidence="1">
    <name type="scientific">uncultured Caudovirales phage</name>
    <dbReference type="NCBI Taxonomy" id="2100421"/>
    <lineage>
        <taxon>Viruses</taxon>
        <taxon>Duplodnaviria</taxon>
        <taxon>Heunggongvirae</taxon>
        <taxon>Uroviricota</taxon>
        <taxon>Caudoviricetes</taxon>
        <taxon>Peduoviridae</taxon>
        <taxon>Maltschvirus</taxon>
        <taxon>Maltschvirus maltsch</taxon>
    </lineage>
</organism>
<gene>
    <name evidence="1" type="ORF">UFOVP54_181</name>
</gene>
<protein>
    <submittedName>
        <fullName evidence="1">Uncharacterized protein</fullName>
    </submittedName>
</protein>